<reference evidence="3" key="1">
    <citation type="submission" date="2019-09" db="EMBL/GenBank/DDBJ databases">
        <authorList>
            <person name="Chandra G."/>
            <person name="Truman W A."/>
        </authorList>
    </citation>
    <scope>NUCLEOTIDE SEQUENCE [LARGE SCALE GENOMIC DNA]</scope>
    <source>
        <strain evidence="3">PS652</strain>
    </source>
</reference>
<dbReference type="AlphaFoldDB" id="A0A5E6XJE7"/>
<dbReference type="RefSeq" id="WP_038994578.1">
    <property type="nucleotide sequence ID" value="NZ_OZ024668.1"/>
</dbReference>
<protein>
    <recommendedName>
        <fullName evidence="5">Secreted protein</fullName>
    </recommendedName>
</protein>
<feature type="signal peptide" evidence="1">
    <location>
        <begin position="1"/>
        <end position="23"/>
    </location>
</feature>
<name>A0A5E6XJE7_PSEFL</name>
<evidence type="ECO:0008006" key="5">
    <source>
        <dbReference type="Google" id="ProtNLM"/>
    </source>
</evidence>
<evidence type="ECO:0000256" key="1">
    <source>
        <dbReference type="SAM" id="SignalP"/>
    </source>
</evidence>
<accession>A0A5E6XJE7</accession>
<keyword evidence="1" id="KW-0732">Signal</keyword>
<dbReference type="Proteomes" id="UP000326595">
    <property type="component" value="Chromosome"/>
</dbReference>
<organism evidence="3">
    <name type="scientific">Pseudomonas fluorescens</name>
    <dbReference type="NCBI Taxonomy" id="294"/>
    <lineage>
        <taxon>Bacteria</taxon>
        <taxon>Pseudomonadati</taxon>
        <taxon>Pseudomonadota</taxon>
        <taxon>Gammaproteobacteria</taxon>
        <taxon>Pseudomonadales</taxon>
        <taxon>Pseudomonadaceae</taxon>
        <taxon>Pseudomonas</taxon>
    </lineage>
</organism>
<proteinExistence type="predicted"/>
<dbReference type="EMBL" id="CABVHG010000061">
    <property type="protein sequence ID" value="VVN41036.1"/>
    <property type="molecule type" value="Genomic_DNA"/>
</dbReference>
<dbReference type="EMBL" id="OZ024668">
    <property type="protein sequence ID" value="CAK9888586.1"/>
    <property type="molecule type" value="Genomic_DNA"/>
</dbReference>
<gene>
    <name evidence="2" type="ORF">PS652_01414</name>
    <name evidence="3" type="ORF">PS652_05434</name>
</gene>
<evidence type="ECO:0000313" key="4">
    <source>
        <dbReference type="Proteomes" id="UP000326595"/>
    </source>
</evidence>
<evidence type="ECO:0000313" key="2">
    <source>
        <dbReference type="EMBL" id="CAK9888586.1"/>
    </source>
</evidence>
<sequence precursor="true">MRLQSLLALAAASALLLPLGAHAGKLPANYQPTCVAQAQQQNPKLTKAQAEQHCSCAGKVLEKEFTDAEITDLDSADGIDANTMKRAQEKVAAACAPKK</sequence>
<feature type="chain" id="PRO_5044097125" description="Secreted protein" evidence="1">
    <location>
        <begin position="24"/>
        <end position="99"/>
    </location>
</feature>
<reference evidence="2 4" key="2">
    <citation type="submission" date="2024-03" db="EMBL/GenBank/DDBJ databases">
        <authorList>
            <person name="Alaster D. Moffat"/>
            <person name="Govind Chandra"/>
            <person name="Andrew W. Truman"/>
        </authorList>
    </citation>
    <scope>NUCLEOTIDE SEQUENCE [LARGE SCALE GENOMIC DNA]</scope>
    <source>
        <strain evidence="2">PS652</strain>
    </source>
</reference>
<evidence type="ECO:0000313" key="3">
    <source>
        <dbReference type="EMBL" id="VVN41036.1"/>
    </source>
</evidence>